<protein>
    <recommendedName>
        <fullName evidence="4">Translin-associated factor X-interacting protein 1 N-terminal domain-containing protein</fullName>
    </recommendedName>
</protein>
<feature type="domain" description="Translin-associated factor X-interacting protein 1 N-terminal" evidence="4">
    <location>
        <begin position="188"/>
        <end position="279"/>
    </location>
</feature>
<accession>A0A1X0P1U5</accession>
<evidence type="ECO:0000259" key="4">
    <source>
        <dbReference type="Pfam" id="PF15739"/>
    </source>
</evidence>
<dbReference type="AlphaFoldDB" id="A0A1X0P1U5"/>
<comment type="caution">
    <text evidence="5">The sequence shown here is derived from an EMBL/GenBank/DDBJ whole genome shotgun (WGS) entry which is preliminary data.</text>
</comment>
<feature type="coiled-coil region" evidence="2">
    <location>
        <begin position="441"/>
        <end position="468"/>
    </location>
</feature>
<gene>
    <name evidence="5" type="ORF">TM35_000072450</name>
</gene>
<feature type="compositionally biased region" description="Polar residues" evidence="3">
    <location>
        <begin position="109"/>
        <end position="120"/>
    </location>
</feature>
<dbReference type="InterPro" id="IPR032755">
    <property type="entry name" value="TSNAXIP1_N"/>
</dbReference>
<dbReference type="Proteomes" id="UP000192257">
    <property type="component" value="Unassembled WGS sequence"/>
</dbReference>
<dbReference type="EMBL" id="NBCO01000007">
    <property type="protein sequence ID" value="ORC90821.1"/>
    <property type="molecule type" value="Genomic_DNA"/>
</dbReference>
<feature type="coiled-coil region" evidence="2">
    <location>
        <begin position="264"/>
        <end position="347"/>
    </location>
</feature>
<dbReference type="Pfam" id="PF15739">
    <property type="entry name" value="TSNAXIP1_N"/>
    <property type="match status" value="1"/>
</dbReference>
<evidence type="ECO:0000256" key="3">
    <source>
        <dbReference type="SAM" id="MobiDB-lite"/>
    </source>
</evidence>
<proteinExistence type="predicted"/>
<reference evidence="5 6" key="1">
    <citation type="submission" date="2017-03" db="EMBL/GenBank/DDBJ databases">
        <title>An alternative strategy for trypanosome survival in the mammalian bloodstream revealed through genome and transcriptome analysis of the ubiquitous bovine parasite Trypanosoma (Megatrypanum) theileri.</title>
        <authorList>
            <person name="Kelly S."/>
            <person name="Ivens A."/>
            <person name="Mott A."/>
            <person name="O'Neill E."/>
            <person name="Emms D."/>
            <person name="Macleod O."/>
            <person name="Voorheis P."/>
            <person name="Matthews J."/>
            <person name="Matthews K."/>
            <person name="Carrington M."/>
        </authorList>
    </citation>
    <scope>NUCLEOTIDE SEQUENCE [LARGE SCALE GENOMIC DNA]</scope>
    <source>
        <strain evidence="5">Edinburgh</strain>
    </source>
</reference>
<dbReference type="OrthoDB" id="242093at2759"/>
<evidence type="ECO:0000313" key="5">
    <source>
        <dbReference type="EMBL" id="ORC90821.1"/>
    </source>
</evidence>
<organism evidence="5 6">
    <name type="scientific">Trypanosoma theileri</name>
    <dbReference type="NCBI Taxonomy" id="67003"/>
    <lineage>
        <taxon>Eukaryota</taxon>
        <taxon>Discoba</taxon>
        <taxon>Euglenozoa</taxon>
        <taxon>Kinetoplastea</taxon>
        <taxon>Metakinetoplastina</taxon>
        <taxon>Trypanosomatida</taxon>
        <taxon>Trypanosomatidae</taxon>
        <taxon>Trypanosoma</taxon>
    </lineage>
</organism>
<evidence type="ECO:0000256" key="1">
    <source>
        <dbReference type="ARBA" id="ARBA00023054"/>
    </source>
</evidence>
<keyword evidence="6" id="KW-1185">Reference proteome</keyword>
<evidence type="ECO:0000313" key="6">
    <source>
        <dbReference type="Proteomes" id="UP000192257"/>
    </source>
</evidence>
<evidence type="ECO:0000256" key="2">
    <source>
        <dbReference type="SAM" id="Coils"/>
    </source>
</evidence>
<dbReference type="RefSeq" id="XP_028884887.1">
    <property type="nucleotide sequence ID" value="XM_029023691.1"/>
</dbReference>
<feature type="region of interest" description="Disordered" evidence="3">
    <location>
        <begin position="95"/>
        <end position="133"/>
    </location>
</feature>
<name>A0A1X0P1U5_9TRYP</name>
<sequence>MLHTGSSVSPSRTLPLTGMQHITSPSVPSVALGDKHLPELPYNPVIRSESRQGFSLTLRDIGPSARLLLKSHDKHALTSGGMHKTRSAHLKSGTIAGQSVGPRAAATSPVKNSTNVSPESCATDGKKSPSSILPNSQYVAVSKDVSEKAMNLTKKLNQTYAGNRTMGNTTMARTFAKTMLPPLATALEHYVQRELGILVDENGILTAQDRLPPFREAFFSFIDAFPAYGKILNDIMSAYDGVIQEQAKMLTEMMSKQAERQLVEEQHCIEVDELNRTIVKLTEELDETRGQLEEREIILPTDDDPSAASRPRTQRSGRVFMEMEKMLREATQKITLLEETNKSDLEKHLILIAALRESDKRSKALELQLAAAIAKTEELDDFKIMAGEAQKQLEEFKQKYQSYISVKDYELMREYLMGELQTSQNLVKQYRRSAAVRGTQVDVIGRKMKTLQDEKAELLEAVEDERRQLLTPRPNWKKIHSLLPDVGENASPIESLPIDGDVVSTSTLQGPIETRLQVEYLVERINSLNEELKRRTMVPLPVKMPELPLVGRGVGPLVPRHLRASGIIPRVQLDTMEVLQIVHDFFNDVLRPHPDALLYTLDVPSLYLGFLKERVETKEEMKRFVCAEHLAINLDDTAKDKERCRPSLLLLDGILSGVFPARIACDVIIIIENVRSELKELSEAQKKTRIRRTAVSDCVSPVLQLKTAEEVALIKEALGADTTHDVVALTSTTGKFISTLLDQECASGMKFYATLVEKLTSYSHYLEEEGSDLVIKLDDVGRAITEVEPLTPKPVLKEITQKSSDNSMGDEEQTTRLSDVIHALAAAPVIRRSAQQKSGQGSRL</sequence>
<keyword evidence="1 2" id="KW-0175">Coiled coil</keyword>
<dbReference type="VEuPathDB" id="TriTrypDB:TM35_000072450"/>
<dbReference type="GeneID" id="39983471"/>